<keyword evidence="2" id="KW-1185">Reference proteome</keyword>
<reference evidence="2" key="2">
    <citation type="submission" date="2015-01" db="EMBL/GenBank/DDBJ databases">
        <title>Evolutionary Origins and Diversification of the Mycorrhizal Mutualists.</title>
        <authorList>
            <consortium name="DOE Joint Genome Institute"/>
            <consortium name="Mycorrhizal Genomics Consortium"/>
            <person name="Kohler A."/>
            <person name="Kuo A."/>
            <person name="Nagy L.G."/>
            <person name="Floudas D."/>
            <person name="Copeland A."/>
            <person name="Barry K.W."/>
            <person name="Cichocki N."/>
            <person name="Veneault-Fourrey C."/>
            <person name="LaButti K."/>
            <person name="Lindquist E.A."/>
            <person name="Lipzen A."/>
            <person name="Lundell T."/>
            <person name="Morin E."/>
            <person name="Murat C."/>
            <person name="Riley R."/>
            <person name="Ohm R."/>
            <person name="Sun H."/>
            <person name="Tunlid A."/>
            <person name="Henrissat B."/>
            <person name="Grigoriev I.V."/>
            <person name="Hibbett D.S."/>
            <person name="Martin F."/>
        </authorList>
    </citation>
    <scope>NUCLEOTIDE SEQUENCE [LARGE SCALE GENOMIC DNA]</scope>
    <source>
        <strain evidence="2">MAFF 305830</strain>
    </source>
</reference>
<name>A0A0C2XYU7_SERVB</name>
<evidence type="ECO:0000313" key="1">
    <source>
        <dbReference type="EMBL" id="KIM34027.1"/>
    </source>
</evidence>
<sequence>MDTTNPKHYRTLVVNLVNLVTIQGHKLSCNYITISCASSRSSNVPYITVDLCVSHMANVSAQTLIIRLLWRWNRG</sequence>
<evidence type="ECO:0000313" key="2">
    <source>
        <dbReference type="Proteomes" id="UP000054097"/>
    </source>
</evidence>
<dbReference type="EMBL" id="KN824277">
    <property type="protein sequence ID" value="KIM34027.1"/>
    <property type="molecule type" value="Genomic_DNA"/>
</dbReference>
<dbReference type="HOGENOM" id="CLU_2672645_0_0_1"/>
<dbReference type="Proteomes" id="UP000054097">
    <property type="component" value="Unassembled WGS sequence"/>
</dbReference>
<reference evidence="1 2" key="1">
    <citation type="submission" date="2014-04" db="EMBL/GenBank/DDBJ databases">
        <authorList>
            <consortium name="DOE Joint Genome Institute"/>
            <person name="Kuo A."/>
            <person name="Zuccaro A."/>
            <person name="Kohler A."/>
            <person name="Nagy L.G."/>
            <person name="Floudas D."/>
            <person name="Copeland A."/>
            <person name="Barry K.W."/>
            <person name="Cichocki N."/>
            <person name="Veneault-Fourrey C."/>
            <person name="LaButti K."/>
            <person name="Lindquist E.A."/>
            <person name="Lipzen A."/>
            <person name="Lundell T."/>
            <person name="Morin E."/>
            <person name="Murat C."/>
            <person name="Sun H."/>
            <person name="Tunlid A."/>
            <person name="Henrissat B."/>
            <person name="Grigoriev I.V."/>
            <person name="Hibbett D.S."/>
            <person name="Martin F."/>
            <person name="Nordberg H.P."/>
            <person name="Cantor M.N."/>
            <person name="Hua S.X."/>
        </authorList>
    </citation>
    <scope>NUCLEOTIDE SEQUENCE [LARGE SCALE GENOMIC DNA]</scope>
    <source>
        <strain evidence="1 2">MAFF 305830</strain>
    </source>
</reference>
<accession>A0A0C2XYU7</accession>
<proteinExistence type="predicted"/>
<gene>
    <name evidence="1" type="ORF">M408DRAFT_89657</name>
</gene>
<organism evidence="1 2">
    <name type="scientific">Serendipita vermifera MAFF 305830</name>
    <dbReference type="NCBI Taxonomy" id="933852"/>
    <lineage>
        <taxon>Eukaryota</taxon>
        <taxon>Fungi</taxon>
        <taxon>Dikarya</taxon>
        <taxon>Basidiomycota</taxon>
        <taxon>Agaricomycotina</taxon>
        <taxon>Agaricomycetes</taxon>
        <taxon>Sebacinales</taxon>
        <taxon>Serendipitaceae</taxon>
        <taxon>Serendipita</taxon>
    </lineage>
</organism>
<protein>
    <submittedName>
        <fullName evidence="1">Uncharacterized protein</fullName>
    </submittedName>
</protein>
<dbReference type="AlphaFoldDB" id="A0A0C2XYU7"/>